<dbReference type="SUPFAM" id="SSF48239">
    <property type="entry name" value="Terpenoid cyclases/Protein prenyltransferases"/>
    <property type="match status" value="1"/>
</dbReference>
<evidence type="ECO:0000256" key="1">
    <source>
        <dbReference type="ARBA" id="ARBA00022737"/>
    </source>
</evidence>
<protein>
    <recommendedName>
        <fullName evidence="2">Prenyltransferase alpha-alpha toroid domain-containing protein</fullName>
    </recommendedName>
</protein>
<evidence type="ECO:0000313" key="3">
    <source>
        <dbReference type="EMBL" id="SVD88449.1"/>
    </source>
</evidence>
<keyword evidence="1" id="KW-0677">Repeat</keyword>
<name>A0A382YZS9_9ZZZZ</name>
<dbReference type="Pfam" id="PF00432">
    <property type="entry name" value="Prenyltrans"/>
    <property type="match status" value="1"/>
</dbReference>
<feature type="domain" description="Prenyltransferase alpha-alpha toroid" evidence="2">
    <location>
        <begin position="20"/>
        <end position="74"/>
    </location>
</feature>
<dbReference type="Gene3D" id="1.50.10.20">
    <property type="match status" value="1"/>
</dbReference>
<dbReference type="InterPro" id="IPR001330">
    <property type="entry name" value="Prenyltrans"/>
</dbReference>
<dbReference type="GO" id="GO:0003824">
    <property type="term" value="F:catalytic activity"/>
    <property type="evidence" value="ECO:0007669"/>
    <property type="project" value="InterPro"/>
</dbReference>
<reference evidence="3" key="1">
    <citation type="submission" date="2018-05" db="EMBL/GenBank/DDBJ databases">
        <authorList>
            <person name="Lanie J.A."/>
            <person name="Ng W.-L."/>
            <person name="Kazmierczak K.M."/>
            <person name="Andrzejewski T.M."/>
            <person name="Davidsen T.M."/>
            <person name="Wayne K.J."/>
            <person name="Tettelin H."/>
            <person name="Glass J.I."/>
            <person name="Rusch D."/>
            <person name="Podicherti R."/>
            <person name="Tsui H.-C.T."/>
            <person name="Winkler M.E."/>
        </authorList>
    </citation>
    <scope>NUCLEOTIDE SEQUENCE</scope>
</reference>
<organism evidence="3">
    <name type="scientific">marine metagenome</name>
    <dbReference type="NCBI Taxonomy" id="408172"/>
    <lineage>
        <taxon>unclassified sequences</taxon>
        <taxon>metagenomes</taxon>
        <taxon>ecological metagenomes</taxon>
    </lineage>
</organism>
<dbReference type="EMBL" id="UINC01179655">
    <property type="protein sequence ID" value="SVD88449.1"/>
    <property type="molecule type" value="Genomic_DNA"/>
</dbReference>
<gene>
    <name evidence="3" type="ORF">METZ01_LOCUS441303</name>
</gene>
<dbReference type="InterPro" id="IPR008930">
    <property type="entry name" value="Terpenoid_cyclase/PrenylTrfase"/>
</dbReference>
<dbReference type="AlphaFoldDB" id="A0A382YZS9"/>
<accession>A0A382YZS9</accession>
<proteinExistence type="predicted"/>
<sequence>MSLRLEMLQVARVTPKILGDASELVQTFLTSQQNTDGGFKDRVGKSDLYYTVFGLDALSVFQAEPDLDAVEKFLCPFGDGEELDLIHLSCLTRCWGSLGVDRMPKGLRKALL</sequence>
<feature type="non-terminal residue" evidence="3">
    <location>
        <position position="112"/>
    </location>
</feature>
<evidence type="ECO:0000259" key="2">
    <source>
        <dbReference type="Pfam" id="PF00432"/>
    </source>
</evidence>